<accession>A0A6I7U7S0</accession>
<dbReference type="AlphaFoldDB" id="A0A6I7U7S0"/>
<reference evidence="2 4" key="2">
    <citation type="submission" date="2019-06" db="EMBL/GenBank/DDBJ databases">
        <title>Genome sequence analysis of &gt;100 Bacillus licheniformis strains suggests intrinsic resistance to this species.</title>
        <authorList>
            <person name="Wels M."/>
            <person name="Siezen R.J."/>
            <person name="Johansen E."/>
            <person name="Stuer-Lauridsen B."/>
            <person name="Bjerre K."/>
            <person name="Nielsen B.K.K."/>
        </authorList>
    </citation>
    <scope>NUCLEOTIDE SEQUENCE [LARGE SCALE GENOMIC DNA]</scope>
    <source>
        <strain evidence="2 4">BAC-15381</strain>
    </source>
</reference>
<keyword evidence="4" id="KW-1185">Reference proteome</keyword>
<dbReference type="Proteomes" id="UP000185604">
    <property type="component" value="Unassembled WGS sequence"/>
</dbReference>
<sequence length="38" mass="4494">MRSISFTPLSFDFLPNLFYHLTFERSPFKVLDIGEKTV</sequence>
<comment type="caution">
    <text evidence="1">The sequence shown here is derived from an EMBL/GenBank/DDBJ whole genome shotgun (WGS) entry which is preliminary data.</text>
</comment>
<dbReference type="EMBL" id="NILF01000016">
    <property type="protein sequence ID" value="TWL43273.1"/>
    <property type="molecule type" value="Genomic_DNA"/>
</dbReference>
<evidence type="ECO:0000313" key="3">
    <source>
        <dbReference type="Proteomes" id="UP000185604"/>
    </source>
</evidence>
<reference evidence="1 3" key="1">
    <citation type="journal article" date="2016" name="Front. Microbiol.">
        <title>High-Level Heat Resistance of Spores of Bacillus amyloliquefaciens and Bacillus licheniformis Results from the Presence of a spoVA Operon in a Tn1546 Transposon.</title>
        <authorList>
            <person name="Berendsen E.M."/>
            <person name="Koning R.A."/>
            <person name="Boekhorst J."/>
            <person name="de Jong A."/>
            <person name="Kuipers O.P."/>
            <person name="Wells-Bennik M.H."/>
        </authorList>
    </citation>
    <scope>NUCLEOTIDE SEQUENCE [LARGE SCALE GENOMIC DNA]</scope>
    <source>
        <strain evidence="1 3">B4121</strain>
    </source>
</reference>
<dbReference type="EMBL" id="LKPO01000020">
    <property type="protein sequence ID" value="OLF90835.1"/>
    <property type="molecule type" value="Genomic_DNA"/>
</dbReference>
<name>A0A6I7U7S0_9BACI</name>
<organism evidence="1 3">
    <name type="scientific">Bacillus paralicheniformis</name>
    <dbReference type="NCBI Taxonomy" id="1648923"/>
    <lineage>
        <taxon>Bacteria</taxon>
        <taxon>Bacillati</taxon>
        <taxon>Bacillota</taxon>
        <taxon>Bacilli</taxon>
        <taxon>Bacillales</taxon>
        <taxon>Bacillaceae</taxon>
        <taxon>Bacillus</taxon>
    </lineage>
</organism>
<evidence type="ECO:0000313" key="4">
    <source>
        <dbReference type="Proteomes" id="UP000429980"/>
    </source>
</evidence>
<evidence type="ECO:0000313" key="2">
    <source>
        <dbReference type="EMBL" id="TWL43273.1"/>
    </source>
</evidence>
<protein>
    <submittedName>
        <fullName evidence="1">Uncharacterized protein</fullName>
    </submittedName>
</protein>
<gene>
    <name evidence="1" type="ORF">B4121_3048</name>
    <name evidence="2" type="ORF">CHCC15381_2129</name>
</gene>
<dbReference type="Proteomes" id="UP000429980">
    <property type="component" value="Unassembled WGS sequence"/>
</dbReference>
<proteinExistence type="predicted"/>
<evidence type="ECO:0000313" key="1">
    <source>
        <dbReference type="EMBL" id="OLF90835.1"/>
    </source>
</evidence>